<protein>
    <submittedName>
        <fullName evidence="2">Chromosome segregation protein SMC</fullName>
    </submittedName>
</protein>
<evidence type="ECO:0000259" key="1">
    <source>
        <dbReference type="Pfam" id="PF13304"/>
    </source>
</evidence>
<name>A0A9X1B7E4_9GAMM</name>
<evidence type="ECO:0000313" key="3">
    <source>
        <dbReference type="Proteomes" id="UP001138768"/>
    </source>
</evidence>
<dbReference type="PANTHER" id="PTHR40396">
    <property type="entry name" value="ATPASE-LIKE PROTEIN"/>
    <property type="match status" value="1"/>
</dbReference>
<dbReference type="Gene3D" id="3.40.50.300">
    <property type="entry name" value="P-loop containing nucleotide triphosphate hydrolases"/>
    <property type="match status" value="1"/>
</dbReference>
<dbReference type="CDD" id="cd00267">
    <property type="entry name" value="ABC_ATPase"/>
    <property type="match status" value="1"/>
</dbReference>
<sequence>MFITRVILRNYKSIGHCDVKLGPLTYLVGGNGAGKSNFLDALHLVRDALAGSLDNALNERGGLSEVRRRSSGHPTHFGIRLEVILPSGQHARYAFNIRALKDRAYEVQTEECVIGRQSKGPFFKIERGQLHSTSEVAFPSVTPDRLALVSASGLQAFRPVFDALTAMGFYNLNPKLMRELQKPQDGRLLKAGGENIASVVGHLERVESDLASIKEYLQSVVPMVQDVERKQVGPMETLEFKQEMSGAKHPWRFLAQNMSDGTLRALGVLVALLQGNPDYSPTLIAIEEPETALHPAASAALREALQRAAAKTQVLVTSHSPDLLDDCSLPPEVFLAVVSQGGETRIAPLDMASRETMREQLFSAGELLRIDQLAPDAEELAMQEQRQAELFGENEHGLEEGRETTRHILIRQARRRFGPEVAEQSQPLLARISDSDQLEELADQLLLSPDGNTWLNQLKRAS</sequence>
<reference evidence="2 3" key="1">
    <citation type="journal article" date="2020" name="Microorganisms">
        <title>Osmotic Adaptation and Compatible Solute Biosynthesis of Phototrophic Bacteria as Revealed from Genome Analyses.</title>
        <authorList>
            <person name="Imhoff J.F."/>
            <person name="Rahn T."/>
            <person name="Kunzel S."/>
            <person name="Keller A."/>
            <person name="Neulinger S.C."/>
        </authorList>
    </citation>
    <scope>NUCLEOTIDE SEQUENCE [LARGE SCALE GENOMIC DNA]</scope>
    <source>
        <strain evidence="2 3">DSM 25653</strain>
    </source>
</reference>
<accession>A0A9X1B7E4</accession>
<dbReference type="InterPro" id="IPR027417">
    <property type="entry name" value="P-loop_NTPase"/>
</dbReference>
<dbReference type="AlphaFoldDB" id="A0A9X1B7E4"/>
<feature type="domain" description="ATPase AAA-type core" evidence="1">
    <location>
        <begin position="24"/>
        <end position="325"/>
    </location>
</feature>
<dbReference type="SUPFAM" id="SSF52540">
    <property type="entry name" value="P-loop containing nucleoside triphosphate hydrolases"/>
    <property type="match status" value="1"/>
</dbReference>
<organism evidence="2 3">
    <name type="scientific">Lamprobacter modestohalophilus</name>
    <dbReference type="NCBI Taxonomy" id="1064514"/>
    <lineage>
        <taxon>Bacteria</taxon>
        <taxon>Pseudomonadati</taxon>
        <taxon>Pseudomonadota</taxon>
        <taxon>Gammaproteobacteria</taxon>
        <taxon>Chromatiales</taxon>
        <taxon>Chromatiaceae</taxon>
        <taxon>Lamprobacter</taxon>
    </lineage>
</organism>
<dbReference type="PANTHER" id="PTHR40396:SF1">
    <property type="entry name" value="ATPASE AAA-TYPE CORE DOMAIN-CONTAINING PROTEIN"/>
    <property type="match status" value="1"/>
</dbReference>
<dbReference type="RefSeq" id="WP_200252230.1">
    <property type="nucleotide sequence ID" value="NZ_NRRY01000126.1"/>
</dbReference>
<keyword evidence="3" id="KW-1185">Reference proteome</keyword>
<dbReference type="Proteomes" id="UP001138768">
    <property type="component" value="Unassembled WGS sequence"/>
</dbReference>
<dbReference type="Pfam" id="PF13304">
    <property type="entry name" value="AAA_21"/>
    <property type="match status" value="1"/>
</dbReference>
<proteinExistence type="predicted"/>
<dbReference type="GO" id="GO:0016887">
    <property type="term" value="F:ATP hydrolysis activity"/>
    <property type="evidence" value="ECO:0007669"/>
    <property type="project" value="InterPro"/>
</dbReference>
<dbReference type="InterPro" id="IPR003959">
    <property type="entry name" value="ATPase_AAA_core"/>
</dbReference>
<comment type="caution">
    <text evidence="2">The sequence shown here is derived from an EMBL/GenBank/DDBJ whole genome shotgun (WGS) entry which is preliminary data.</text>
</comment>
<dbReference type="GO" id="GO:0005524">
    <property type="term" value="F:ATP binding"/>
    <property type="evidence" value="ECO:0007669"/>
    <property type="project" value="InterPro"/>
</dbReference>
<gene>
    <name evidence="2" type="ORF">CKO42_26220</name>
</gene>
<dbReference type="EMBL" id="NRRY01000126">
    <property type="protein sequence ID" value="MBK1621811.1"/>
    <property type="molecule type" value="Genomic_DNA"/>
</dbReference>
<evidence type="ECO:0000313" key="2">
    <source>
        <dbReference type="EMBL" id="MBK1621811.1"/>
    </source>
</evidence>